<dbReference type="Pfam" id="PF01844">
    <property type="entry name" value="HNH"/>
    <property type="match status" value="1"/>
</dbReference>
<evidence type="ECO:0000313" key="2">
    <source>
        <dbReference type="EMBL" id="MBU2873459.1"/>
    </source>
</evidence>
<accession>A0ABS6A6Q2</accession>
<gene>
    <name evidence="2" type="ORF">KO508_05490</name>
</gene>
<reference evidence="2 3" key="1">
    <citation type="submission" date="2021-05" db="EMBL/GenBank/DDBJ databases">
        <title>Draft genomes of bacteria isolated from model marine particles.</title>
        <authorList>
            <person name="Datta M.S."/>
            <person name="Schwartzman J.A."/>
            <person name="Enke T.N."/>
            <person name="Saavedra J."/>
            <person name="Cermak N."/>
            <person name="Cordero O.X."/>
        </authorList>
    </citation>
    <scope>NUCLEOTIDE SEQUENCE [LARGE SCALE GENOMIC DNA]</scope>
    <source>
        <strain evidence="2 3">D2M19</strain>
    </source>
</reference>
<dbReference type="Proteomes" id="UP000753376">
    <property type="component" value="Unassembled WGS sequence"/>
</dbReference>
<keyword evidence="3" id="KW-1185">Reference proteome</keyword>
<sequence length="222" mass="24906">MAISDPDTKMLWGRAAGICSNPTCKADLTSLVEQGNYNVGEMAHIIAKSAKGPRGAGAGGSDSYDNLILLCPTCHRHIDKSPDGTYTVEQLHAWKKQHEDTIRAQASELRFSDRNELVEAVSRLLIENRSIWMEYGPESIPAQNDLGSNAHRIWNLRKLDTVIPNNNKIINIIENNSSLIDAADYQEFINFKNHAKSFEQNQYTRLDHYVTFPQSFAKAFGL</sequence>
<dbReference type="GO" id="GO:0004519">
    <property type="term" value="F:endonuclease activity"/>
    <property type="evidence" value="ECO:0007669"/>
    <property type="project" value="UniProtKB-KW"/>
</dbReference>
<organism evidence="2 3">
    <name type="scientific">Marinobacter salexigens</name>
    <dbReference type="NCBI Taxonomy" id="1925763"/>
    <lineage>
        <taxon>Bacteria</taxon>
        <taxon>Pseudomonadati</taxon>
        <taxon>Pseudomonadota</taxon>
        <taxon>Gammaproteobacteria</taxon>
        <taxon>Pseudomonadales</taxon>
        <taxon>Marinobacteraceae</taxon>
        <taxon>Marinobacter</taxon>
    </lineage>
</organism>
<keyword evidence="2" id="KW-0378">Hydrolase</keyword>
<keyword evidence="2" id="KW-0255">Endonuclease</keyword>
<dbReference type="InterPro" id="IPR002711">
    <property type="entry name" value="HNH"/>
</dbReference>
<keyword evidence="2" id="KW-0540">Nuclease</keyword>
<feature type="domain" description="HNH" evidence="1">
    <location>
        <begin position="42"/>
        <end position="78"/>
    </location>
</feature>
<dbReference type="CDD" id="cd00085">
    <property type="entry name" value="HNHc"/>
    <property type="match status" value="1"/>
</dbReference>
<protein>
    <submittedName>
        <fullName evidence="2">HNH endonuclease</fullName>
    </submittedName>
</protein>
<dbReference type="RefSeq" id="WP_216007360.1">
    <property type="nucleotide sequence ID" value="NZ_JAHKPV010000004.1"/>
</dbReference>
<dbReference type="EMBL" id="JAHKPV010000004">
    <property type="protein sequence ID" value="MBU2873459.1"/>
    <property type="molecule type" value="Genomic_DNA"/>
</dbReference>
<dbReference type="InterPro" id="IPR003615">
    <property type="entry name" value="HNH_nuc"/>
</dbReference>
<evidence type="ECO:0000313" key="3">
    <source>
        <dbReference type="Proteomes" id="UP000753376"/>
    </source>
</evidence>
<name>A0ABS6A6Q2_9GAMM</name>
<comment type="caution">
    <text evidence="2">The sequence shown here is derived from an EMBL/GenBank/DDBJ whole genome shotgun (WGS) entry which is preliminary data.</text>
</comment>
<evidence type="ECO:0000259" key="1">
    <source>
        <dbReference type="Pfam" id="PF01844"/>
    </source>
</evidence>
<proteinExistence type="predicted"/>